<dbReference type="HOGENOM" id="CLU_164291_0_0_1"/>
<proteinExistence type="predicted"/>
<reference evidence="1 2" key="1">
    <citation type="journal article" date="2010" name="Nature">
        <title>Genome sequence of the palaeopolyploid soybean.</title>
        <authorList>
            <person name="Schmutz J."/>
            <person name="Cannon S.B."/>
            <person name="Schlueter J."/>
            <person name="Ma J."/>
            <person name="Mitros T."/>
            <person name="Nelson W."/>
            <person name="Hyten D.L."/>
            <person name="Song Q."/>
            <person name="Thelen J.J."/>
            <person name="Cheng J."/>
            <person name="Xu D."/>
            <person name="Hellsten U."/>
            <person name="May G.D."/>
            <person name="Yu Y."/>
            <person name="Sakurai T."/>
            <person name="Umezawa T."/>
            <person name="Bhattacharyya M.K."/>
            <person name="Sandhu D."/>
            <person name="Valliyodan B."/>
            <person name="Lindquist E."/>
            <person name="Peto M."/>
            <person name="Grant D."/>
            <person name="Shu S."/>
            <person name="Goodstein D."/>
            <person name="Barry K."/>
            <person name="Futrell-Griggs M."/>
            <person name="Abernathy B."/>
            <person name="Du J."/>
            <person name="Tian Z."/>
            <person name="Zhu L."/>
            <person name="Gill N."/>
            <person name="Joshi T."/>
            <person name="Libault M."/>
            <person name="Sethuraman A."/>
            <person name="Zhang X.-C."/>
            <person name="Shinozaki K."/>
            <person name="Nguyen H.T."/>
            <person name="Wing R.A."/>
            <person name="Cregan P."/>
            <person name="Specht J."/>
            <person name="Grimwood J."/>
            <person name="Rokhsar D."/>
            <person name="Stacey G."/>
            <person name="Shoemaker R.C."/>
            <person name="Jackson S.A."/>
        </authorList>
    </citation>
    <scope>NUCLEOTIDE SEQUENCE [LARGE SCALE GENOMIC DNA]</scope>
    <source>
        <strain evidence="2">cv. Williams 82</strain>
        <tissue evidence="1">Callus</tissue>
    </source>
</reference>
<dbReference type="AlphaFoldDB" id="I1LVX6"/>
<reference evidence="2" key="2">
    <citation type="submission" date="2018-02" db="UniProtKB">
        <authorList>
            <consortium name="EnsemblPlants"/>
        </authorList>
    </citation>
    <scope>IDENTIFICATION</scope>
    <source>
        <strain evidence="2">Williams 82</strain>
    </source>
</reference>
<evidence type="ECO:0000313" key="1">
    <source>
        <dbReference type="EMBL" id="KRH18926.1"/>
    </source>
</evidence>
<evidence type="ECO:0000313" key="3">
    <source>
        <dbReference type="Proteomes" id="UP000008827"/>
    </source>
</evidence>
<dbReference type="InParanoid" id="I1LVX6"/>
<organism evidence="2">
    <name type="scientific">Glycine max</name>
    <name type="common">Soybean</name>
    <name type="synonym">Glycine hispida</name>
    <dbReference type="NCBI Taxonomy" id="3847"/>
    <lineage>
        <taxon>Eukaryota</taxon>
        <taxon>Viridiplantae</taxon>
        <taxon>Streptophyta</taxon>
        <taxon>Embryophyta</taxon>
        <taxon>Tracheophyta</taxon>
        <taxon>Spermatophyta</taxon>
        <taxon>Magnoliopsida</taxon>
        <taxon>eudicotyledons</taxon>
        <taxon>Gunneridae</taxon>
        <taxon>Pentapetalae</taxon>
        <taxon>rosids</taxon>
        <taxon>fabids</taxon>
        <taxon>Fabales</taxon>
        <taxon>Fabaceae</taxon>
        <taxon>Papilionoideae</taxon>
        <taxon>50 kb inversion clade</taxon>
        <taxon>NPAAA clade</taxon>
        <taxon>indigoferoid/millettioid clade</taxon>
        <taxon>Phaseoleae</taxon>
        <taxon>Glycine</taxon>
        <taxon>Glycine subgen. Soja</taxon>
    </lineage>
</organism>
<name>I1LVX6_SOYBN</name>
<dbReference type="Gramene" id="KRH18926">
    <property type="protein sequence ID" value="KRH18926"/>
    <property type="gene ID" value="GLYMA_13G090200"/>
</dbReference>
<dbReference type="Proteomes" id="UP000008827">
    <property type="component" value="Chromosome 13"/>
</dbReference>
<dbReference type="OMA" id="GVIIMIM"/>
<dbReference type="EnsemblPlants" id="KRH18926">
    <property type="protein sequence ID" value="KRH18926"/>
    <property type="gene ID" value="GLYMA_13G090200"/>
</dbReference>
<reference evidence="1" key="3">
    <citation type="submission" date="2018-07" db="EMBL/GenBank/DDBJ databases">
        <title>WGS assembly of Glycine max.</title>
        <authorList>
            <person name="Schmutz J."/>
            <person name="Cannon S."/>
            <person name="Schlueter J."/>
            <person name="Ma J."/>
            <person name="Mitros T."/>
            <person name="Nelson W."/>
            <person name="Hyten D."/>
            <person name="Song Q."/>
            <person name="Thelen J."/>
            <person name="Cheng J."/>
            <person name="Xu D."/>
            <person name="Hellsten U."/>
            <person name="May G."/>
            <person name="Yu Y."/>
            <person name="Sakurai T."/>
            <person name="Umezawa T."/>
            <person name="Bhattacharyya M."/>
            <person name="Sandhu D."/>
            <person name="Valliyodan B."/>
            <person name="Lindquist E."/>
            <person name="Peto M."/>
            <person name="Grant D."/>
            <person name="Shu S."/>
            <person name="Goodstein D."/>
            <person name="Barry K."/>
            <person name="Futrell-Griggs M."/>
            <person name="Abernathy B."/>
            <person name="Du J."/>
            <person name="Tian Z."/>
            <person name="Zhu L."/>
            <person name="Gill N."/>
            <person name="Joshi T."/>
            <person name="Libault M."/>
            <person name="Sethuraman A."/>
            <person name="Zhang X."/>
            <person name="Shinozaki K."/>
            <person name="Nguyen H."/>
            <person name="Wing R."/>
            <person name="Cregan P."/>
            <person name="Specht J."/>
            <person name="Grimwood J."/>
            <person name="Rokhsar D."/>
            <person name="Stacey G."/>
            <person name="Shoemaker R."/>
            <person name="Jackson S."/>
        </authorList>
    </citation>
    <scope>NUCLEOTIDE SEQUENCE</scope>
    <source>
        <tissue evidence="1">Callus</tissue>
    </source>
</reference>
<accession>I1LVX6</accession>
<dbReference type="EMBL" id="CM000846">
    <property type="protein sequence ID" value="KRH18926.1"/>
    <property type="molecule type" value="Genomic_DNA"/>
</dbReference>
<gene>
    <name evidence="1" type="ORF">GLYMA_13G090200</name>
</gene>
<keyword evidence="3" id="KW-1185">Reference proteome</keyword>
<protein>
    <submittedName>
        <fullName evidence="1 2">Uncharacterized protein</fullName>
    </submittedName>
</protein>
<sequence length="119" mass="13304">MTKKEMKTTGVIIMIMIMLGFSQARYNPLFVQTRPTHVSDKLNCRDKCTLDCSPLLLPPFAGAFLICYFPCMKKCHNNPIDVVHSCKSDCALTKSINANSDARDPATDMVDSCVQECHK</sequence>
<dbReference type="PaxDb" id="3847-GLYMA13G01700.1"/>
<dbReference type="OrthoDB" id="1431774at2759"/>
<evidence type="ECO:0000313" key="2">
    <source>
        <dbReference type="EnsemblPlants" id="KRH18926"/>
    </source>
</evidence>